<evidence type="ECO:0000313" key="4">
    <source>
        <dbReference type="Proteomes" id="UP001302676"/>
    </source>
</evidence>
<gene>
    <name evidence="3" type="ORF">C8A04DRAFT_28220</name>
</gene>
<feature type="domain" description="Ubiquitin-like" evidence="2">
    <location>
        <begin position="87"/>
        <end position="165"/>
    </location>
</feature>
<dbReference type="InterPro" id="IPR029071">
    <property type="entry name" value="Ubiquitin-like_domsf"/>
</dbReference>
<dbReference type="CDD" id="cd17039">
    <property type="entry name" value="Ubl_ubiquitin_like"/>
    <property type="match status" value="1"/>
</dbReference>
<dbReference type="InterPro" id="IPR000626">
    <property type="entry name" value="Ubiquitin-like_dom"/>
</dbReference>
<proteinExistence type="predicted"/>
<dbReference type="Pfam" id="PF12754">
    <property type="entry name" value="Get5_N"/>
    <property type="match status" value="1"/>
</dbReference>
<feature type="region of interest" description="Disordered" evidence="1">
    <location>
        <begin position="15"/>
        <end position="98"/>
    </location>
</feature>
<dbReference type="EMBL" id="MU853580">
    <property type="protein sequence ID" value="KAK4144101.1"/>
    <property type="molecule type" value="Genomic_DNA"/>
</dbReference>
<evidence type="ECO:0000259" key="2">
    <source>
        <dbReference type="PROSITE" id="PS50053"/>
    </source>
</evidence>
<dbReference type="InterPro" id="IPR049256">
    <property type="entry name" value="Get5_C"/>
</dbReference>
<dbReference type="InterPro" id="IPR024737">
    <property type="entry name" value="Get5_N"/>
</dbReference>
<dbReference type="PROSITE" id="PS50053">
    <property type="entry name" value="UBIQUITIN_2"/>
    <property type="match status" value="1"/>
</dbReference>
<feature type="compositionally biased region" description="Low complexity" evidence="1">
    <location>
        <begin position="54"/>
        <end position="74"/>
    </location>
</feature>
<keyword evidence="4" id="KW-1185">Reference proteome</keyword>
<accession>A0AAN6V473</accession>
<evidence type="ECO:0000313" key="3">
    <source>
        <dbReference type="EMBL" id="KAK4144101.1"/>
    </source>
</evidence>
<organism evidence="3 4">
    <name type="scientific">Dichotomopilus funicola</name>
    <dbReference type="NCBI Taxonomy" id="1934379"/>
    <lineage>
        <taxon>Eukaryota</taxon>
        <taxon>Fungi</taxon>
        <taxon>Dikarya</taxon>
        <taxon>Ascomycota</taxon>
        <taxon>Pezizomycotina</taxon>
        <taxon>Sordariomycetes</taxon>
        <taxon>Sordariomycetidae</taxon>
        <taxon>Sordariales</taxon>
        <taxon>Chaetomiaceae</taxon>
        <taxon>Dichotomopilus</taxon>
    </lineage>
</organism>
<dbReference type="Gene3D" id="1.10.286.70">
    <property type="entry name" value="Get5 dimerization domain"/>
    <property type="match status" value="1"/>
</dbReference>
<comment type="caution">
    <text evidence="3">The sequence shown here is derived from an EMBL/GenBank/DDBJ whole genome shotgun (WGS) entry which is preliminary data.</text>
</comment>
<name>A0AAN6V473_9PEZI</name>
<dbReference type="Gene3D" id="3.10.20.90">
    <property type="entry name" value="Phosphatidylinositol 3-kinase Catalytic Subunit, Chain A, domain 1"/>
    <property type="match status" value="1"/>
</dbReference>
<dbReference type="SUPFAM" id="SSF54236">
    <property type="entry name" value="Ubiquitin-like"/>
    <property type="match status" value="1"/>
</dbReference>
<dbReference type="Proteomes" id="UP001302676">
    <property type="component" value="Unassembled WGS sequence"/>
</dbReference>
<feature type="compositionally biased region" description="Polar residues" evidence="1">
    <location>
        <begin position="39"/>
        <end position="53"/>
    </location>
</feature>
<dbReference type="Pfam" id="PF17183">
    <property type="entry name" value="Get5_C"/>
    <property type="match status" value="1"/>
</dbReference>
<dbReference type="AlphaFoldDB" id="A0AAN6V473"/>
<protein>
    <submittedName>
        <fullName evidence="3">Cell-cycle control medial ring component</fullName>
    </submittedName>
</protein>
<reference evidence="3" key="1">
    <citation type="journal article" date="2023" name="Mol. Phylogenet. Evol.">
        <title>Genome-scale phylogeny and comparative genomics of the fungal order Sordariales.</title>
        <authorList>
            <person name="Hensen N."/>
            <person name="Bonometti L."/>
            <person name="Westerberg I."/>
            <person name="Brannstrom I.O."/>
            <person name="Guillou S."/>
            <person name="Cros-Aarteil S."/>
            <person name="Calhoun S."/>
            <person name="Haridas S."/>
            <person name="Kuo A."/>
            <person name="Mondo S."/>
            <person name="Pangilinan J."/>
            <person name="Riley R."/>
            <person name="LaButti K."/>
            <person name="Andreopoulos B."/>
            <person name="Lipzen A."/>
            <person name="Chen C."/>
            <person name="Yan M."/>
            <person name="Daum C."/>
            <person name="Ng V."/>
            <person name="Clum A."/>
            <person name="Steindorff A."/>
            <person name="Ohm R.A."/>
            <person name="Martin F."/>
            <person name="Silar P."/>
            <person name="Natvig D.O."/>
            <person name="Lalanne C."/>
            <person name="Gautier V."/>
            <person name="Ament-Velasquez S.L."/>
            <person name="Kruys A."/>
            <person name="Hutchinson M.I."/>
            <person name="Powell A.J."/>
            <person name="Barry K."/>
            <person name="Miller A.N."/>
            <person name="Grigoriev I.V."/>
            <person name="Debuchy R."/>
            <person name="Gladieux P."/>
            <person name="Hiltunen Thoren M."/>
            <person name="Johannesson H."/>
        </authorList>
    </citation>
    <scope>NUCLEOTIDE SEQUENCE</scope>
    <source>
        <strain evidence="3">CBS 141.50</strain>
    </source>
</reference>
<sequence length="248" mass="25859">MAGEVTFAKSFLSLLDSKPPKISPDHIEDPRSYPGHSPYTLSRLSTQKPFSKRSSAANAGTTATSTTSSPSDSISQRKTNPGAEPALSVTLRSPRNPPFDLTLPAVPHSTSLAEVKERVAAETGIPLDKIKLLHGKKPVGDTKVLKDLVGSNAGGVELGVMVLAGGASHFKMDGREKGGAASADAVSASVAVAGEGAAVAQGLQGISVLETEQFWGELKGYLQQRVRDEAVVEEALGLFKAAWSKRSG</sequence>
<evidence type="ECO:0000256" key="1">
    <source>
        <dbReference type="SAM" id="MobiDB-lite"/>
    </source>
</evidence>
<reference evidence="3" key="2">
    <citation type="submission" date="2023-05" db="EMBL/GenBank/DDBJ databases">
        <authorList>
            <consortium name="Lawrence Berkeley National Laboratory"/>
            <person name="Steindorff A."/>
            <person name="Hensen N."/>
            <person name="Bonometti L."/>
            <person name="Westerberg I."/>
            <person name="Brannstrom I.O."/>
            <person name="Guillou S."/>
            <person name="Cros-Aarteil S."/>
            <person name="Calhoun S."/>
            <person name="Haridas S."/>
            <person name="Kuo A."/>
            <person name="Mondo S."/>
            <person name="Pangilinan J."/>
            <person name="Riley R."/>
            <person name="Labutti K."/>
            <person name="Andreopoulos B."/>
            <person name="Lipzen A."/>
            <person name="Chen C."/>
            <person name="Yanf M."/>
            <person name="Daum C."/>
            <person name="Ng V."/>
            <person name="Clum A."/>
            <person name="Ohm R."/>
            <person name="Martin F."/>
            <person name="Silar P."/>
            <person name="Natvig D."/>
            <person name="Lalanne C."/>
            <person name="Gautier V."/>
            <person name="Ament-Velasquez S.L."/>
            <person name="Kruys A."/>
            <person name="Hutchinson M.I."/>
            <person name="Powell A.J."/>
            <person name="Barry K."/>
            <person name="Miller A.N."/>
            <person name="Grigoriev I.V."/>
            <person name="Debuchy R."/>
            <person name="Gladieux P."/>
            <person name="Thoren M.H."/>
            <person name="Johannesson H."/>
        </authorList>
    </citation>
    <scope>NUCLEOTIDE SEQUENCE</scope>
    <source>
        <strain evidence="3">CBS 141.50</strain>
    </source>
</reference>
<dbReference type="RefSeq" id="XP_062637472.1">
    <property type="nucleotide sequence ID" value="XM_062780569.1"/>
</dbReference>
<dbReference type="GeneID" id="87817182"/>